<feature type="non-terminal residue" evidence="2">
    <location>
        <position position="1"/>
    </location>
</feature>
<accession>A0A9W8JAN4</accession>
<feature type="region of interest" description="Disordered" evidence="1">
    <location>
        <begin position="390"/>
        <end position="416"/>
    </location>
</feature>
<comment type="caution">
    <text evidence="2">The sequence shown here is derived from an EMBL/GenBank/DDBJ whole genome shotgun (WGS) entry which is preliminary data.</text>
</comment>
<name>A0A9W8JAN4_9AGAR</name>
<feature type="compositionally biased region" description="Gly residues" evidence="1">
    <location>
        <begin position="194"/>
        <end position="206"/>
    </location>
</feature>
<dbReference type="EMBL" id="JANBPK010000871">
    <property type="protein sequence ID" value="KAJ2929488.1"/>
    <property type="molecule type" value="Genomic_DNA"/>
</dbReference>
<feature type="region of interest" description="Disordered" evidence="1">
    <location>
        <begin position="184"/>
        <end position="231"/>
    </location>
</feature>
<sequence>MVPAIGGMPLSPTETSHVEDQPPSIEAALAPQPEPTRSTPPVIVAPHVKSHEAHPDSLLPGVVTELSELVKLWEIDKPQPTSHPIDVLLLLRTTTRTIQTVRNYVLSLPSDLVASIKTQFSRTPCSSQAPSTSTPSTPPLNDADPSSSSSTTGPPPDPLALIRRCSLEVLGVLRELEETARLPLSDEAYDAHSDGGGSQRGAGSRGGPSPSPRTSPPLDLPSAEDPSRSQQYYGDLGITFSLVQVHGKFQQVPVWEDDDEDLFDDESTKDKREMWHERLEVGNGWLYRCDVQLSELARECTVISSYLDAVDNALFPRSELLIEGATGNHNKRGGGISSGRRWRFGRAGEALDRGNNAGFQASTLLLDSSGGKQRISTEMLGLMGAQTKMVTEPEEMEGIREEGIDEEDEEDGEKLDHELEDDELPDWVRRSAFEDDELGTYGLPAASNKTGWTFRRTDNLRLWIGALKLRYMLPIQMPSQIIHALPPSLLKLPSVVSNLGGPRGPRGSAPSSPRKLGGFGPPAALAAPAASSIAQSKSSGPATPSSSASSPSAMSAAQDSSNNNTVNLMFDAKVAARKEEGWEDMLERALVRWMWKAVGEKRKAVPTPIG</sequence>
<organism evidence="2 3">
    <name type="scientific">Candolleomyces eurysporus</name>
    <dbReference type="NCBI Taxonomy" id="2828524"/>
    <lineage>
        <taxon>Eukaryota</taxon>
        <taxon>Fungi</taxon>
        <taxon>Dikarya</taxon>
        <taxon>Basidiomycota</taxon>
        <taxon>Agaricomycotina</taxon>
        <taxon>Agaricomycetes</taxon>
        <taxon>Agaricomycetidae</taxon>
        <taxon>Agaricales</taxon>
        <taxon>Agaricineae</taxon>
        <taxon>Psathyrellaceae</taxon>
        <taxon>Candolleomyces</taxon>
    </lineage>
</organism>
<protein>
    <submittedName>
        <fullName evidence="2">Uncharacterized protein</fullName>
    </submittedName>
</protein>
<gene>
    <name evidence="2" type="ORF">H1R20_g7606</name>
</gene>
<dbReference type="AlphaFoldDB" id="A0A9W8JAN4"/>
<feature type="region of interest" description="Disordered" evidence="1">
    <location>
        <begin position="120"/>
        <end position="160"/>
    </location>
</feature>
<evidence type="ECO:0000313" key="3">
    <source>
        <dbReference type="Proteomes" id="UP001140091"/>
    </source>
</evidence>
<dbReference type="OrthoDB" id="2534759at2759"/>
<dbReference type="PANTHER" id="PTHR38702:SF1">
    <property type="entry name" value="CALPONIN-HOMOLOGY (CH) DOMAIN-CONTAINING PROTEIN"/>
    <property type="match status" value="1"/>
</dbReference>
<feature type="region of interest" description="Disordered" evidence="1">
    <location>
        <begin position="1"/>
        <end position="39"/>
    </location>
</feature>
<feature type="compositionally biased region" description="Low complexity" evidence="1">
    <location>
        <begin position="501"/>
        <end position="514"/>
    </location>
</feature>
<dbReference type="Proteomes" id="UP001140091">
    <property type="component" value="Unassembled WGS sequence"/>
</dbReference>
<feature type="region of interest" description="Disordered" evidence="1">
    <location>
        <begin position="501"/>
        <end position="561"/>
    </location>
</feature>
<feature type="compositionally biased region" description="Acidic residues" evidence="1">
    <location>
        <begin position="403"/>
        <end position="416"/>
    </location>
</feature>
<feature type="compositionally biased region" description="Pro residues" evidence="1">
    <location>
        <begin position="209"/>
        <end position="219"/>
    </location>
</feature>
<evidence type="ECO:0000256" key="1">
    <source>
        <dbReference type="SAM" id="MobiDB-lite"/>
    </source>
</evidence>
<reference evidence="2" key="1">
    <citation type="submission" date="2022-06" db="EMBL/GenBank/DDBJ databases">
        <title>Genome Sequence of Candolleomyces eurysporus.</title>
        <authorList>
            <person name="Buettner E."/>
        </authorList>
    </citation>
    <scope>NUCLEOTIDE SEQUENCE</scope>
    <source>
        <strain evidence="2">VTCC 930004</strain>
    </source>
</reference>
<feature type="compositionally biased region" description="Low complexity" evidence="1">
    <location>
        <begin position="521"/>
        <end position="561"/>
    </location>
</feature>
<dbReference type="PANTHER" id="PTHR38702">
    <property type="entry name" value="CALPONIN-HOMOLOGY (CH) DOMAIN-CONTAINING PROTEIN"/>
    <property type="match status" value="1"/>
</dbReference>
<proteinExistence type="predicted"/>
<evidence type="ECO:0000313" key="2">
    <source>
        <dbReference type="EMBL" id="KAJ2929488.1"/>
    </source>
</evidence>
<keyword evidence="3" id="KW-1185">Reference proteome</keyword>
<feature type="compositionally biased region" description="Low complexity" evidence="1">
    <location>
        <begin position="123"/>
        <end position="135"/>
    </location>
</feature>